<feature type="binding site" evidence="2">
    <location>
        <position position="179"/>
    </location>
    <ligand>
        <name>Fe cation</name>
        <dbReference type="ChEBI" id="CHEBI:24875"/>
        <label>2</label>
    </ligand>
</feature>
<keyword evidence="2" id="KW-0479">Metal-binding</keyword>
<dbReference type="EMBL" id="MHQK01000017">
    <property type="protein sequence ID" value="OHA01856.1"/>
    <property type="molecule type" value="Genomic_DNA"/>
</dbReference>
<feature type="binding site" evidence="2">
    <location>
        <position position="154"/>
    </location>
    <ligand>
        <name>Fe cation</name>
        <dbReference type="ChEBI" id="CHEBI:24875"/>
        <label>2</label>
    </ligand>
</feature>
<evidence type="ECO:0000256" key="1">
    <source>
        <dbReference type="PIRSR" id="PIRSR004789-50"/>
    </source>
</evidence>
<comment type="caution">
    <text evidence="3">The sequence shown here is derived from an EMBL/GenBank/DDBJ whole genome shotgun (WGS) entry which is preliminary data.</text>
</comment>
<evidence type="ECO:0000256" key="2">
    <source>
        <dbReference type="PIRSR" id="PIRSR004789-51"/>
    </source>
</evidence>
<proteinExistence type="predicted"/>
<dbReference type="PANTHER" id="PTHR36303:SF1">
    <property type="entry name" value="2',3'-CYCLIC-NUCLEOTIDE 2'-PHOSPHODIESTERASE"/>
    <property type="match status" value="1"/>
</dbReference>
<evidence type="ECO:0000313" key="4">
    <source>
        <dbReference type="Proteomes" id="UP000178710"/>
    </source>
</evidence>
<dbReference type="Gene3D" id="3.60.21.10">
    <property type="match status" value="1"/>
</dbReference>
<name>A0A1G2KQZ8_9BACT</name>
<feature type="binding site" evidence="2">
    <location>
        <position position="8"/>
    </location>
    <ligand>
        <name>Fe cation</name>
        <dbReference type="ChEBI" id="CHEBI:24875"/>
        <label>1</label>
    </ligand>
</feature>
<reference evidence="3 4" key="1">
    <citation type="journal article" date="2016" name="Nat. Commun.">
        <title>Thousands of microbial genomes shed light on interconnected biogeochemical processes in an aquifer system.</title>
        <authorList>
            <person name="Anantharaman K."/>
            <person name="Brown C.T."/>
            <person name="Hug L.A."/>
            <person name="Sharon I."/>
            <person name="Castelle C.J."/>
            <person name="Probst A.J."/>
            <person name="Thomas B.C."/>
            <person name="Singh A."/>
            <person name="Wilkins M.J."/>
            <person name="Karaoz U."/>
            <person name="Brodie E.L."/>
            <person name="Williams K.H."/>
            <person name="Hubbard S.S."/>
            <person name="Banfield J.F."/>
        </authorList>
    </citation>
    <scope>NUCLEOTIDE SEQUENCE [LARGE SCALE GENOMIC DNA]</scope>
</reference>
<gene>
    <name evidence="3" type="ORF">A3C12_00800</name>
</gene>
<dbReference type="PANTHER" id="PTHR36303">
    <property type="entry name" value="2',3'-CYCLIC-NUCLEOTIDE 2'-PHOSPHODIESTERASE"/>
    <property type="match status" value="1"/>
</dbReference>
<feature type="binding site" evidence="2">
    <location>
        <position position="39"/>
    </location>
    <ligand>
        <name>Fe cation</name>
        <dbReference type="ChEBI" id="CHEBI:24875"/>
        <label>2</label>
    </ligand>
</feature>
<feature type="active site" description="Proton donor" evidence="1">
    <location>
        <position position="68"/>
    </location>
</feature>
<accession>A0A1G2KQZ8</accession>
<dbReference type="AlphaFoldDB" id="A0A1G2KQZ8"/>
<dbReference type="InterPro" id="IPR029052">
    <property type="entry name" value="Metallo-depent_PP-like"/>
</dbReference>
<evidence type="ECO:0000313" key="3">
    <source>
        <dbReference type="EMBL" id="OHA01856.1"/>
    </source>
</evidence>
<organism evidence="3 4">
    <name type="scientific">Candidatus Sungbacteria bacterium RIFCSPHIGHO2_02_FULL_49_20</name>
    <dbReference type="NCBI Taxonomy" id="1802272"/>
    <lineage>
        <taxon>Bacteria</taxon>
        <taxon>Candidatus Sungiibacteriota</taxon>
    </lineage>
</organism>
<feature type="binding site" evidence="2">
    <location>
        <position position="181"/>
    </location>
    <ligand>
        <name>Fe cation</name>
        <dbReference type="ChEBI" id="CHEBI:24875"/>
        <label>1</label>
    </ligand>
</feature>
<protein>
    <recommendedName>
        <fullName evidence="5">Metallophosphoesterase</fullName>
    </recommendedName>
</protein>
<feature type="binding site" evidence="2">
    <location>
        <position position="40"/>
    </location>
    <ligand>
        <name>Fe cation</name>
        <dbReference type="ChEBI" id="CHEBI:24875"/>
        <label>1</label>
    </ligand>
</feature>
<dbReference type="InterPro" id="IPR005235">
    <property type="entry name" value="YmdB-like"/>
</dbReference>
<feature type="binding site" evidence="2">
    <location>
        <position position="39"/>
    </location>
    <ligand>
        <name>Fe cation</name>
        <dbReference type="ChEBI" id="CHEBI:24875"/>
        <label>1</label>
    </ligand>
</feature>
<sequence>MKVLIFGDIFGRPGREAITKILPDWKKEFSPDLVIANGENLSHGRGISETTIQAARDAGVDIITGGNHTLEGKDAGLLLDNSDLPLIRPINFVAGIPGRGWLLHEVGDIKILIINAIAQTHMRAQYNSPYEAIDALLKQNDESQKTKVIIVDWHADTTSEKRVIGFWLDGKVSLVYGTHTHIPTADEQILPKGTGFISDIGMTGAFHSVIGEDVERRIEILVRQKPIKPEVAEAPPYEVNAILTEIDPETGKCAKIERLRQILPA</sequence>
<dbReference type="PIRSF" id="PIRSF004789">
    <property type="entry name" value="DR1281"/>
    <property type="match status" value="1"/>
</dbReference>
<dbReference type="GO" id="GO:0004113">
    <property type="term" value="F:2',3'-cyclic-nucleotide 3'-phosphodiesterase activity"/>
    <property type="evidence" value="ECO:0007669"/>
    <property type="project" value="TreeGrafter"/>
</dbReference>
<dbReference type="SUPFAM" id="SSF56300">
    <property type="entry name" value="Metallo-dependent phosphatases"/>
    <property type="match status" value="1"/>
</dbReference>
<evidence type="ECO:0008006" key="5">
    <source>
        <dbReference type="Google" id="ProtNLM"/>
    </source>
</evidence>
<feature type="binding site" evidence="2">
    <location>
        <position position="67"/>
    </location>
    <ligand>
        <name>Fe cation</name>
        <dbReference type="ChEBI" id="CHEBI:24875"/>
        <label>2</label>
    </ligand>
</feature>
<dbReference type="GO" id="GO:0046872">
    <property type="term" value="F:metal ion binding"/>
    <property type="evidence" value="ECO:0007669"/>
    <property type="project" value="UniProtKB-KW"/>
</dbReference>
<dbReference type="Proteomes" id="UP000178710">
    <property type="component" value="Unassembled WGS sequence"/>
</dbReference>
<dbReference type="Pfam" id="PF13277">
    <property type="entry name" value="YmdB"/>
    <property type="match status" value="1"/>
</dbReference>